<dbReference type="GO" id="GO:0046872">
    <property type="term" value="F:metal ion binding"/>
    <property type="evidence" value="ECO:0007669"/>
    <property type="project" value="UniProtKB-KW"/>
</dbReference>
<evidence type="ECO:0000256" key="3">
    <source>
        <dbReference type="ARBA" id="ARBA00022833"/>
    </source>
</evidence>
<organism evidence="5 6">
    <name type="scientific">Orbilia brochopaga</name>
    <dbReference type="NCBI Taxonomy" id="3140254"/>
    <lineage>
        <taxon>Eukaryota</taxon>
        <taxon>Fungi</taxon>
        <taxon>Dikarya</taxon>
        <taxon>Ascomycota</taxon>
        <taxon>Pezizomycotina</taxon>
        <taxon>Orbiliomycetes</taxon>
        <taxon>Orbiliales</taxon>
        <taxon>Orbiliaceae</taxon>
        <taxon>Orbilia</taxon>
    </lineage>
</organism>
<evidence type="ECO:0000256" key="1">
    <source>
        <dbReference type="ARBA" id="ARBA00005495"/>
    </source>
</evidence>
<name>A0AAV9UFD0_9PEZI</name>
<sequence>MSAALLSHEPEEEIVVHSGQCHCGLVKIAFEGARDLVFDECNCSICYALGLIGVDIPSSRLVKFEGREHLQEYTFNKKIAKHWFCSTCGASPLHVPRSKPDGYTIHLRCLDKSTIRSVKIVPFDGQNWETAVLKEKAARLEV</sequence>
<dbReference type="Proteomes" id="UP001375240">
    <property type="component" value="Unassembled WGS sequence"/>
</dbReference>
<proteinExistence type="inferred from homology"/>
<accession>A0AAV9UFD0</accession>
<keyword evidence="3" id="KW-0862">Zinc</keyword>
<dbReference type="EMBL" id="JAVHNQ010000009">
    <property type="protein sequence ID" value="KAK6338740.1"/>
    <property type="molecule type" value="Genomic_DNA"/>
</dbReference>
<dbReference type="InterPro" id="IPR011057">
    <property type="entry name" value="Mss4-like_sf"/>
</dbReference>
<protein>
    <recommendedName>
        <fullName evidence="4">CENP-V/GFA domain-containing protein</fullName>
    </recommendedName>
</protein>
<keyword evidence="6" id="KW-1185">Reference proteome</keyword>
<dbReference type="InterPro" id="IPR006913">
    <property type="entry name" value="CENP-V/GFA"/>
</dbReference>
<reference evidence="5 6" key="1">
    <citation type="submission" date="2019-10" db="EMBL/GenBank/DDBJ databases">
        <authorList>
            <person name="Palmer J.M."/>
        </authorList>
    </citation>
    <scope>NUCLEOTIDE SEQUENCE [LARGE SCALE GENOMIC DNA]</scope>
    <source>
        <strain evidence="5 6">TWF696</strain>
    </source>
</reference>
<dbReference type="Pfam" id="PF04828">
    <property type="entry name" value="GFA"/>
    <property type="match status" value="1"/>
</dbReference>
<keyword evidence="2" id="KW-0479">Metal-binding</keyword>
<dbReference type="PROSITE" id="PS51891">
    <property type="entry name" value="CENP_V_GFA"/>
    <property type="match status" value="1"/>
</dbReference>
<evidence type="ECO:0000256" key="2">
    <source>
        <dbReference type="ARBA" id="ARBA00022723"/>
    </source>
</evidence>
<dbReference type="InterPro" id="IPR052355">
    <property type="entry name" value="CENP-V-like"/>
</dbReference>
<evidence type="ECO:0000259" key="4">
    <source>
        <dbReference type="PROSITE" id="PS51891"/>
    </source>
</evidence>
<dbReference type="Gene3D" id="2.170.150.70">
    <property type="match status" value="1"/>
</dbReference>
<dbReference type="SUPFAM" id="SSF51316">
    <property type="entry name" value="Mss4-like"/>
    <property type="match status" value="1"/>
</dbReference>
<dbReference type="PANTHER" id="PTHR28620:SF1">
    <property type="entry name" value="CENP-V_GFA DOMAIN-CONTAINING PROTEIN"/>
    <property type="match status" value="1"/>
</dbReference>
<feature type="domain" description="CENP-V/GFA" evidence="4">
    <location>
        <begin position="17"/>
        <end position="129"/>
    </location>
</feature>
<dbReference type="AlphaFoldDB" id="A0AAV9UFD0"/>
<dbReference type="PANTHER" id="PTHR28620">
    <property type="entry name" value="CENTROMERE PROTEIN V"/>
    <property type="match status" value="1"/>
</dbReference>
<comment type="similarity">
    <text evidence="1">Belongs to the Gfa family.</text>
</comment>
<evidence type="ECO:0000313" key="5">
    <source>
        <dbReference type="EMBL" id="KAK6338740.1"/>
    </source>
</evidence>
<comment type="caution">
    <text evidence="5">The sequence shown here is derived from an EMBL/GenBank/DDBJ whole genome shotgun (WGS) entry which is preliminary data.</text>
</comment>
<dbReference type="GO" id="GO:0016846">
    <property type="term" value="F:carbon-sulfur lyase activity"/>
    <property type="evidence" value="ECO:0007669"/>
    <property type="project" value="InterPro"/>
</dbReference>
<evidence type="ECO:0000313" key="6">
    <source>
        <dbReference type="Proteomes" id="UP001375240"/>
    </source>
</evidence>
<gene>
    <name evidence="5" type="ORF">TWF696_009550</name>
</gene>